<gene>
    <name evidence="3" type="ordered locus">MTR_4g033290</name>
    <name evidence="4" type="ORF">MtrunA17_Chr4g0014761</name>
</gene>
<proteinExistence type="predicted"/>
<sequence>MAEILKFIHALVIFLSLIGLVISGNHTYWCVTTDDCATNICRSGLTEECWVFRCICKYETK</sequence>
<evidence type="ECO:0000313" key="3">
    <source>
        <dbReference type="EMBL" id="KEH29301.1"/>
    </source>
</evidence>
<name>A0A072UIP6_MEDTR</name>
<protein>
    <submittedName>
        <fullName evidence="3">Nodule Cysteine-Rich (NCR) secreted peptide</fullName>
    </submittedName>
    <submittedName>
        <fullName evidence="4">Putative Late nodulin</fullName>
    </submittedName>
</protein>
<evidence type="ECO:0000313" key="6">
    <source>
        <dbReference type="Proteomes" id="UP000002051"/>
    </source>
</evidence>
<dbReference type="Proteomes" id="UP000002051">
    <property type="component" value="Chromosome 4"/>
</dbReference>
<keyword evidence="1" id="KW-0732">Signal</keyword>
<reference evidence="5" key="3">
    <citation type="submission" date="2015-04" db="UniProtKB">
        <authorList>
            <consortium name="EnsemblPlants"/>
        </authorList>
    </citation>
    <scope>IDENTIFICATION</scope>
    <source>
        <strain evidence="5">cv. Jemalong A17</strain>
    </source>
</reference>
<dbReference type="GO" id="GO:0046872">
    <property type="term" value="F:metal ion binding"/>
    <property type="evidence" value="ECO:0007669"/>
    <property type="project" value="InterPro"/>
</dbReference>
<reference evidence="3 6" key="2">
    <citation type="journal article" date="2014" name="BMC Genomics">
        <title>An improved genome release (version Mt4.0) for the model legume Medicago truncatula.</title>
        <authorList>
            <person name="Tang H."/>
            <person name="Krishnakumar V."/>
            <person name="Bidwell S."/>
            <person name="Rosen B."/>
            <person name="Chan A."/>
            <person name="Zhou S."/>
            <person name="Gentzbittel L."/>
            <person name="Childs K.L."/>
            <person name="Yandell M."/>
            <person name="Gundlach H."/>
            <person name="Mayer K.F."/>
            <person name="Schwartz D.C."/>
            <person name="Town C.D."/>
        </authorList>
    </citation>
    <scope>GENOME REANNOTATION</scope>
    <source>
        <strain evidence="3">A17</strain>
        <strain evidence="5 6">cv. Jemalong A17</strain>
    </source>
</reference>
<evidence type="ECO:0000313" key="5">
    <source>
        <dbReference type="EnsemblPlants" id="KEH29301"/>
    </source>
</evidence>
<dbReference type="AlphaFoldDB" id="A0A072UIP6"/>
<evidence type="ECO:0000256" key="1">
    <source>
        <dbReference type="SAM" id="SignalP"/>
    </source>
</evidence>
<evidence type="ECO:0000313" key="7">
    <source>
        <dbReference type="Proteomes" id="UP000265566"/>
    </source>
</evidence>
<dbReference type="EnsemblPlants" id="KEH29301">
    <property type="protein sequence ID" value="KEH29301"/>
    <property type="gene ID" value="MTR_4g033290"/>
</dbReference>
<feature type="domain" description="Late nodulin" evidence="2">
    <location>
        <begin position="1"/>
        <end position="54"/>
    </location>
</feature>
<dbReference type="Pfam" id="PF07127">
    <property type="entry name" value="Nodulin_late"/>
    <property type="match status" value="1"/>
</dbReference>
<evidence type="ECO:0000313" key="4">
    <source>
        <dbReference type="EMBL" id="RHN59571.1"/>
    </source>
</evidence>
<dbReference type="EMBL" id="CM001220">
    <property type="protein sequence ID" value="KEH29301.1"/>
    <property type="molecule type" value="Genomic_DNA"/>
</dbReference>
<keyword evidence="6" id="KW-1185">Reference proteome</keyword>
<dbReference type="Proteomes" id="UP000265566">
    <property type="component" value="Chromosome 4"/>
</dbReference>
<feature type="signal peptide" evidence="1">
    <location>
        <begin position="1"/>
        <end position="23"/>
    </location>
</feature>
<organism evidence="3 6">
    <name type="scientific">Medicago truncatula</name>
    <name type="common">Barrel medic</name>
    <name type="synonym">Medicago tribuloides</name>
    <dbReference type="NCBI Taxonomy" id="3880"/>
    <lineage>
        <taxon>Eukaryota</taxon>
        <taxon>Viridiplantae</taxon>
        <taxon>Streptophyta</taxon>
        <taxon>Embryophyta</taxon>
        <taxon>Tracheophyta</taxon>
        <taxon>Spermatophyta</taxon>
        <taxon>Magnoliopsida</taxon>
        <taxon>eudicotyledons</taxon>
        <taxon>Gunneridae</taxon>
        <taxon>Pentapetalae</taxon>
        <taxon>rosids</taxon>
        <taxon>fabids</taxon>
        <taxon>Fabales</taxon>
        <taxon>Fabaceae</taxon>
        <taxon>Papilionoideae</taxon>
        <taxon>50 kb inversion clade</taxon>
        <taxon>NPAAA clade</taxon>
        <taxon>Hologalegina</taxon>
        <taxon>IRL clade</taxon>
        <taxon>Trifolieae</taxon>
        <taxon>Medicago</taxon>
    </lineage>
</organism>
<dbReference type="InterPro" id="IPR009810">
    <property type="entry name" value="Nodulin_late_dom"/>
</dbReference>
<dbReference type="EMBL" id="PSQE01000004">
    <property type="protein sequence ID" value="RHN59571.1"/>
    <property type="molecule type" value="Genomic_DNA"/>
</dbReference>
<reference evidence="3 6" key="1">
    <citation type="journal article" date="2011" name="Nature">
        <title>The Medicago genome provides insight into the evolution of rhizobial symbioses.</title>
        <authorList>
            <person name="Young N.D."/>
            <person name="Debelle F."/>
            <person name="Oldroyd G.E."/>
            <person name="Geurts R."/>
            <person name="Cannon S.B."/>
            <person name="Udvardi M.K."/>
            <person name="Benedito V.A."/>
            <person name="Mayer K.F."/>
            <person name="Gouzy J."/>
            <person name="Schoof H."/>
            <person name="Van de Peer Y."/>
            <person name="Proost S."/>
            <person name="Cook D.R."/>
            <person name="Meyers B.C."/>
            <person name="Spannagl M."/>
            <person name="Cheung F."/>
            <person name="De Mita S."/>
            <person name="Krishnakumar V."/>
            <person name="Gundlach H."/>
            <person name="Zhou S."/>
            <person name="Mudge J."/>
            <person name="Bharti A.K."/>
            <person name="Murray J.D."/>
            <person name="Naoumkina M.A."/>
            <person name="Rosen B."/>
            <person name="Silverstein K.A."/>
            <person name="Tang H."/>
            <person name="Rombauts S."/>
            <person name="Zhao P.X."/>
            <person name="Zhou P."/>
            <person name="Barbe V."/>
            <person name="Bardou P."/>
            <person name="Bechner M."/>
            <person name="Bellec A."/>
            <person name="Berger A."/>
            <person name="Berges H."/>
            <person name="Bidwell S."/>
            <person name="Bisseling T."/>
            <person name="Choisne N."/>
            <person name="Couloux A."/>
            <person name="Denny R."/>
            <person name="Deshpande S."/>
            <person name="Dai X."/>
            <person name="Doyle J.J."/>
            <person name="Dudez A.M."/>
            <person name="Farmer A.D."/>
            <person name="Fouteau S."/>
            <person name="Franken C."/>
            <person name="Gibelin C."/>
            <person name="Gish J."/>
            <person name="Goldstein S."/>
            <person name="Gonzalez A.J."/>
            <person name="Green P.J."/>
            <person name="Hallab A."/>
            <person name="Hartog M."/>
            <person name="Hua A."/>
            <person name="Humphray S.J."/>
            <person name="Jeong D.H."/>
            <person name="Jing Y."/>
            <person name="Jocker A."/>
            <person name="Kenton S.M."/>
            <person name="Kim D.J."/>
            <person name="Klee K."/>
            <person name="Lai H."/>
            <person name="Lang C."/>
            <person name="Lin S."/>
            <person name="Macmil S.L."/>
            <person name="Magdelenat G."/>
            <person name="Matthews L."/>
            <person name="McCorrison J."/>
            <person name="Monaghan E.L."/>
            <person name="Mun J.H."/>
            <person name="Najar F.Z."/>
            <person name="Nicholson C."/>
            <person name="Noirot C."/>
            <person name="O'Bleness M."/>
            <person name="Paule C.R."/>
            <person name="Poulain J."/>
            <person name="Prion F."/>
            <person name="Qin B."/>
            <person name="Qu C."/>
            <person name="Retzel E.F."/>
            <person name="Riddle C."/>
            <person name="Sallet E."/>
            <person name="Samain S."/>
            <person name="Samson N."/>
            <person name="Sanders I."/>
            <person name="Saurat O."/>
            <person name="Scarpelli C."/>
            <person name="Schiex T."/>
            <person name="Segurens B."/>
            <person name="Severin A.J."/>
            <person name="Sherrier D.J."/>
            <person name="Shi R."/>
            <person name="Sims S."/>
            <person name="Singer S.R."/>
            <person name="Sinharoy S."/>
            <person name="Sterck L."/>
            <person name="Viollet A."/>
            <person name="Wang B.B."/>
            <person name="Wang K."/>
            <person name="Wang M."/>
            <person name="Wang X."/>
            <person name="Warfsmann J."/>
            <person name="Weissenbach J."/>
            <person name="White D.D."/>
            <person name="White J.D."/>
            <person name="Wiley G.B."/>
            <person name="Wincker P."/>
            <person name="Xing Y."/>
            <person name="Yang L."/>
            <person name="Yao Z."/>
            <person name="Ying F."/>
            <person name="Zhai J."/>
            <person name="Zhou L."/>
            <person name="Zuber A."/>
            <person name="Denarie J."/>
            <person name="Dixon R.A."/>
            <person name="May G.D."/>
            <person name="Schwartz D.C."/>
            <person name="Rogers J."/>
            <person name="Quetier F."/>
            <person name="Town C.D."/>
            <person name="Roe B.A."/>
        </authorList>
    </citation>
    <scope>NUCLEOTIDE SEQUENCE [LARGE SCALE GENOMIC DNA]</scope>
    <source>
        <strain evidence="3">A17</strain>
        <strain evidence="5 6">cv. Jemalong A17</strain>
    </source>
</reference>
<dbReference type="HOGENOM" id="CLU_181053_0_0_1"/>
<accession>A0A072UIP6</accession>
<reference evidence="4" key="5">
    <citation type="journal article" date="2018" name="Nat. Plants">
        <title>Whole-genome landscape of Medicago truncatula symbiotic genes.</title>
        <authorList>
            <person name="Pecrix Y."/>
            <person name="Gamas P."/>
            <person name="Carrere S."/>
        </authorList>
    </citation>
    <scope>NUCLEOTIDE SEQUENCE</scope>
    <source>
        <tissue evidence="4">Leaves</tissue>
    </source>
</reference>
<reference evidence="7" key="4">
    <citation type="journal article" date="2018" name="Nat. Plants">
        <title>Whole-genome landscape of Medicago truncatula symbiotic genes.</title>
        <authorList>
            <person name="Pecrix Y."/>
            <person name="Staton S.E."/>
            <person name="Sallet E."/>
            <person name="Lelandais-Briere C."/>
            <person name="Moreau S."/>
            <person name="Carrere S."/>
            <person name="Blein T."/>
            <person name="Jardinaud M.F."/>
            <person name="Latrasse D."/>
            <person name="Zouine M."/>
            <person name="Zahm M."/>
            <person name="Kreplak J."/>
            <person name="Mayjonade B."/>
            <person name="Satge C."/>
            <person name="Perez M."/>
            <person name="Cauet S."/>
            <person name="Marande W."/>
            <person name="Chantry-Darmon C."/>
            <person name="Lopez-Roques C."/>
            <person name="Bouchez O."/>
            <person name="Berard A."/>
            <person name="Debelle F."/>
            <person name="Munos S."/>
            <person name="Bendahmane A."/>
            <person name="Berges H."/>
            <person name="Niebel A."/>
            <person name="Buitink J."/>
            <person name="Frugier F."/>
            <person name="Benhamed M."/>
            <person name="Crespi M."/>
            <person name="Gouzy J."/>
            <person name="Gamas P."/>
        </authorList>
    </citation>
    <scope>NUCLEOTIDE SEQUENCE [LARGE SCALE GENOMIC DNA]</scope>
    <source>
        <strain evidence="7">cv. Jemalong A17</strain>
    </source>
</reference>
<dbReference type="Gramene" id="rna21618">
    <property type="protein sequence ID" value="RHN59571.1"/>
    <property type="gene ID" value="gene21618"/>
</dbReference>
<evidence type="ECO:0000259" key="2">
    <source>
        <dbReference type="Pfam" id="PF07127"/>
    </source>
</evidence>
<feature type="chain" id="PRO_5014499670" evidence="1">
    <location>
        <begin position="24"/>
        <end position="61"/>
    </location>
</feature>